<proteinExistence type="predicted"/>
<comment type="caution">
    <text evidence="9">The sequence shown here is derived from an EMBL/GenBank/DDBJ whole genome shotgun (WGS) entry which is preliminary data.</text>
</comment>
<dbReference type="AlphaFoldDB" id="A0A542YA68"/>
<evidence type="ECO:0000313" key="10">
    <source>
        <dbReference type="Proteomes" id="UP000317998"/>
    </source>
</evidence>
<sequence>MRAFLSLLLGALVLAFWVYTLIDCIRTDEYRARGLPKGVWVFVIIIIPVVGSILWLTIGKERDGGASAPARPAPTRPMYPDDDVDFLRRVETDAQREERIRKLEERLAELDDDSKNEPKD</sequence>
<reference evidence="9 10" key="1">
    <citation type="submission" date="2019-06" db="EMBL/GenBank/DDBJ databases">
        <title>Sequencing the genomes of 1000 actinobacteria strains.</title>
        <authorList>
            <person name="Klenk H.-P."/>
        </authorList>
    </citation>
    <scope>NUCLEOTIDE SEQUENCE [LARGE SCALE GENOMIC DNA]</scope>
    <source>
        <strain evidence="9 10">DSM 26477</strain>
    </source>
</reference>
<organism evidence="9 10">
    <name type="scientific">Homoserinimonas aerilata</name>
    <dbReference type="NCBI Taxonomy" id="1162970"/>
    <lineage>
        <taxon>Bacteria</taxon>
        <taxon>Bacillati</taxon>
        <taxon>Actinomycetota</taxon>
        <taxon>Actinomycetes</taxon>
        <taxon>Micrococcales</taxon>
        <taxon>Microbacteriaceae</taxon>
        <taxon>Homoserinimonas</taxon>
    </lineage>
</organism>
<comment type="subcellular location">
    <subcellularLocation>
        <location evidence="1">Cell membrane</location>
        <topology evidence="1">Multi-pass membrane protein</topology>
    </subcellularLocation>
</comment>
<evidence type="ECO:0000256" key="6">
    <source>
        <dbReference type="SAM" id="MobiDB-lite"/>
    </source>
</evidence>
<keyword evidence="10" id="KW-1185">Reference proteome</keyword>
<feature type="transmembrane region" description="Helical" evidence="7">
    <location>
        <begin position="39"/>
        <end position="58"/>
    </location>
</feature>
<evidence type="ECO:0000259" key="8">
    <source>
        <dbReference type="Pfam" id="PF13396"/>
    </source>
</evidence>
<evidence type="ECO:0000256" key="2">
    <source>
        <dbReference type="ARBA" id="ARBA00022475"/>
    </source>
</evidence>
<dbReference type="Proteomes" id="UP000317998">
    <property type="component" value="Unassembled WGS sequence"/>
</dbReference>
<evidence type="ECO:0000256" key="4">
    <source>
        <dbReference type="ARBA" id="ARBA00022989"/>
    </source>
</evidence>
<keyword evidence="2" id="KW-1003">Cell membrane</keyword>
<keyword evidence="5 7" id="KW-0472">Membrane</keyword>
<protein>
    <submittedName>
        <fullName evidence="9">Phospholipase D-like protein</fullName>
    </submittedName>
</protein>
<dbReference type="Pfam" id="PF13396">
    <property type="entry name" value="PLDc_N"/>
    <property type="match status" value="1"/>
</dbReference>
<gene>
    <name evidence="9" type="ORF">FB562_2400</name>
</gene>
<dbReference type="RefSeq" id="WP_141881517.1">
    <property type="nucleotide sequence ID" value="NZ_VFOM01000003.1"/>
</dbReference>
<feature type="region of interest" description="Disordered" evidence="6">
    <location>
        <begin position="62"/>
        <end position="81"/>
    </location>
</feature>
<feature type="domain" description="Cardiolipin synthase N-terminal" evidence="8">
    <location>
        <begin position="15"/>
        <end position="59"/>
    </location>
</feature>
<dbReference type="InterPro" id="IPR027379">
    <property type="entry name" value="CLS_N"/>
</dbReference>
<evidence type="ECO:0000256" key="7">
    <source>
        <dbReference type="SAM" id="Phobius"/>
    </source>
</evidence>
<dbReference type="GO" id="GO:0005886">
    <property type="term" value="C:plasma membrane"/>
    <property type="evidence" value="ECO:0007669"/>
    <property type="project" value="UniProtKB-SubCell"/>
</dbReference>
<accession>A0A542YA68</accession>
<dbReference type="EMBL" id="VFOM01000003">
    <property type="protein sequence ID" value="TQL44991.1"/>
    <property type="molecule type" value="Genomic_DNA"/>
</dbReference>
<keyword evidence="3 7" id="KW-0812">Transmembrane</keyword>
<evidence type="ECO:0000256" key="5">
    <source>
        <dbReference type="ARBA" id="ARBA00023136"/>
    </source>
</evidence>
<evidence type="ECO:0000256" key="1">
    <source>
        <dbReference type="ARBA" id="ARBA00004651"/>
    </source>
</evidence>
<keyword evidence="4 7" id="KW-1133">Transmembrane helix</keyword>
<evidence type="ECO:0000256" key="3">
    <source>
        <dbReference type="ARBA" id="ARBA00022692"/>
    </source>
</evidence>
<name>A0A542YA68_9MICO</name>
<evidence type="ECO:0000313" key="9">
    <source>
        <dbReference type="EMBL" id="TQL44991.1"/>
    </source>
</evidence>